<keyword evidence="2" id="KW-1185">Reference proteome</keyword>
<dbReference type="Proteomes" id="UP000789366">
    <property type="component" value="Unassembled WGS sequence"/>
</dbReference>
<proteinExistence type="predicted"/>
<feature type="non-terminal residue" evidence="1">
    <location>
        <position position="1"/>
    </location>
</feature>
<accession>A0ACA9QZY7</accession>
<feature type="non-terminal residue" evidence="1">
    <location>
        <position position="125"/>
    </location>
</feature>
<sequence length="125" mass="14586">FPRRTTKKKYGINIVFTSENYQEELYFPCTHYILNQTEIKKLKQHYKTINCMKVTTKEFSTSGLKYARLRTKDGILVGSRSRKKKKDIARTNYTIAKQLSSIAALKKNFVDQISRSDVDIALWAL</sequence>
<gene>
    <name evidence="1" type="ORF">SPELUC_LOCUS15767</name>
</gene>
<evidence type="ECO:0000313" key="1">
    <source>
        <dbReference type="EMBL" id="CAG8770852.1"/>
    </source>
</evidence>
<comment type="caution">
    <text evidence="1">The sequence shown here is derived from an EMBL/GenBank/DDBJ whole genome shotgun (WGS) entry which is preliminary data.</text>
</comment>
<protein>
    <submittedName>
        <fullName evidence="1">9541_t:CDS:1</fullName>
    </submittedName>
</protein>
<dbReference type="EMBL" id="CAJVPW010053924">
    <property type="protein sequence ID" value="CAG8770852.1"/>
    <property type="molecule type" value="Genomic_DNA"/>
</dbReference>
<reference evidence="1" key="1">
    <citation type="submission" date="2021-06" db="EMBL/GenBank/DDBJ databases">
        <authorList>
            <person name="Kallberg Y."/>
            <person name="Tangrot J."/>
            <person name="Rosling A."/>
        </authorList>
    </citation>
    <scope>NUCLEOTIDE SEQUENCE</scope>
    <source>
        <strain evidence="1">28 12/20/2015</strain>
    </source>
</reference>
<organism evidence="1 2">
    <name type="scientific">Cetraspora pellucida</name>
    <dbReference type="NCBI Taxonomy" id="1433469"/>
    <lineage>
        <taxon>Eukaryota</taxon>
        <taxon>Fungi</taxon>
        <taxon>Fungi incertae sedis</taxon>
        <taxon>Mucoromycota</taxon>
        <taxon>Glomeromycotina</taxon>
        <taxon>Glomeromycetes</taxon>
        <taxon>Diversisporales</taxon>
        <taxon>Gigasporaceae</taxon>
        <taxon>Cetraspora</taxon>
    </lineage>
</organism>
<evidence type="ECO:0000313" key="2">
    <source>
        <dbReference type="Proteomes" id="UP000789366"/>
    </source>
</evidence>
<name>A0ACA9QZY7_9GLOM</name>